<dbReference type="RefSeq" id="WP_121277490.1">
    <property type="nucleotide sequence ID" value="NZ_RBZV01000003.1"/>
</dbReference>
<name>A0A494XH98_9BURK</name>
<reference evidence="1 2" key="1">
    <citation type="submission" date="2018-10" db="EMBL/GenBank/DDBJ databases">
        <title>Paraburkholderia sp. 7MK8-2, isolated from soil.</title>
        <authorList>
            <person name="Gao Z.-H."/>
            <person name="Qiu L.-H."/>
        </authorList>
    </citation>
    <scope>NUCLEOTIDE SEQUENCE [LARGE SCALE GENOMIC DNA]</scope>
    <source>
        <strain evidence="1 2">7MK8-2</strain>
    </source>
</reference>
<organism evidence="1 2">
    <name type="scientific">Trinickia fusca</name>
    <dbReference type="NCBI Taxonomy" id="2419777"/>
    <lineage>
        <taxon>Bacteria</taxon>
        <taxon>Pseudomonadati</taxon>
        <taxon>Pseudomonadota</taxon>
        <taxon>Betaproteobacteria</taxon>
        <taxon>Burkholderiales</taxon>
        <taxon>Burkholderiaceae</taxon>
        <taxon>Trinickia</taxon>
    </lineage>
</organism>
<comment type="caution">
    <text evidence="1">The sequence shown here is derived from an EMBL/GenBank/DDBJ whole genome shotgun (WGS) entry which is preliminary data.</text>
</comment>
<dbReference type="AlphaFoldDB" id="A0A494XH98"/>
<accession>A0A494XH98</accession>
<proteinExistence type="predicted"/>
<evidence type="ECO:0008006" key="3">
    <source>
        <dbReference type="Google" id="ProtNLM"/>
    </source>
</evidence>
<evidence type="ECO:0000313" key="2">
    <source>
        <dbReference type="Proteomes" id="UP000280434"/>
    </source>
</evidence>
<evidence type="ECO:0000313" key="1">
    <source>
        <dbReference type="EMBL" id="RKP49101.1"/>
    </source>
</evidence>
<dbReference type="Proteomes" id="UP000280434">
    <property type="component" value="Unassembled WGS sequence"/>
</dbReference>
<sequence>MSTTFRRYVGIDYSGAQTPSDSLKGLRAYMADHEHAEPAEVFPPPSPRKYWTRRGLAMWLADLLREDIPTIVGIDHSFSFPLRYFEAHQLELDWYVFLEDFQKHWPTDEPYVYVDFVRDGLAGNGSARQGSAKWRRISEQRCKAKSVFHFDVQGSVAKSTHSGLPWLLYLHRQLGDRVHFWPFDGWDIPSGRSAIVEAYPSMWRHAFAAQEGMTNDQHDAYTVAAWLRRADQEGRLQAVLHPRLDPATQAVAEVEGWILGVDSD</sequence>
<keyword evidence="2" id="KW-1185">Reference proteome</keyword>
<protein>
    <recommendedName>
        <fullName evidence="3">DUF429 domain-containing protein</fullName>
    </recommendedName>
</protein>
<dbReference type="EMBL" id="RBZV01000003">
    <property type="protein sequence ID" value="RKP49101.1"/>
    <property type="molecule type" value="Genomic_DNA"/>
</dbReference>
<gene>
    <name evidence="1" type="ORF">D7S89_09870</name>
</gene>
<dbReference type="OrthoDB" id="7388866at2"/>